<dbReference type="Pfam" id="PF02338">
    <property type="entry name" value="OTU"/>
    <property type="match status" value="1"/>
</dbReference>
<dbReference type="Proteomes" id="UP000068243">
    <property type="component" value="Unassembled WGS sequence"/>
</dbReference>
<dbReference type="InterPro" id="IPR038765">
    <property type="entry name" value="Papain-like_cys_pep_sf"/>
</dbReference>
<dbReference type="PANTHER" id="PTHR12419">
    <property type="entry name" value="OTU DOMAIN CONTAINING PROTEIN"/>
    <property type="match status" value="1"/>
</dbReference>
<feature type="compositionally biased region" description="Basic residues" evidence="1">
    <location>
        <begin position="453"/>
        <end position="462"/>
    </location>
</feature>
<dbReference type="GO" id="GO:0016579">
    <property type="term" value="P:protein deubiquitination"/>
    <property type="evidence" value="ECO:0007669"/>
    <property type="project" value="TreeGrafter"/>
</dbReference>
<dbReference type="InterPro" id="IPR003323">
    <property type="entry name" value="OTU_dom"/>
</dbReference>
<dbReference type="OrthoDB" id="409956at2759"/>
<feature type="region of interest" description="Disordered" evidence="1">
    <location>
        <begin position="395"/>
        <end position="470"/>
    </location>
</feature>
<feature type="compositionally biased region" description="Low complexity" evidence="1">
    <location>
        <begin position="321"/>
        <end position="338"/>
    </location>
</feature>
<name>A0A100I276_ASPNG</name>
<feature type="compositionally biased region" description="Polar residues" evidence="1">
    <location>
        <begin position="18"/>
        <end position="40"/>
    </location>
</feature>
<gene>
    <name evidence="3" type="ORF">ABL_00121</name>
</gene>
<dbReference type="Gene3D" id="3.90.70.80">
    <property type="match status" value="1"/>
</dbReference>
<dbReference type="GO" id="GO:0004843">
    <property type="term" value="F:cysteine-type deubiquitinase activity"/>
    <property type="evidence" value="ECO:0007669"/>
    <property type="project" value="TreeGrafter"/>
</dbReference>
<dbReference type="AlphaFoldDB" id="A0A100I276"/>
<feature type="region of interest" description="Disordered" evidence="1">
    <location>
        <begin position="140"/>
        <end position="159"/>
    </location>
</feature>
<keyword evidence="3" id="KW-0378">Hydrolase</keyword>
<dbReference type="PaxDb" id="5061-CADANGAP00000231"/>
<feature type="compositionally biased region" description="Polar residues" evidence="1">
    <location>
        <begin position="402"/>
        <end position="422"/>
    </location>
</feature>
<feature type="domain" description="OTU" evidence="2">
    <location>
        <begin position="67"/>
        <end position="229"/>
    </location>
</feature>
<dbReference type="SUPFAM" id="SSF54001">
    <property type="entry name" value="Cysteine proteinases"/>
    <property type="match status" value="1"/>
</dbReference>
<dbReference type="GO" id="GO:0006508">
    <property type="term" value="P:proteolysis"/>
    <property type="evidence" value="ECO:0007669"/>
    <property type="project" value="UniProtKB-KW"/>
</dbReference>
<dbReference type="CDD" id="cd22756">
    <property type="entry name" value="OTU_OTUD3-like"/>
    <property type="match status" value="1"/>
</dbReference>
<dbReference type="InterPro" id="IPR050704">
    <property type="entry name" value="Peptidase_C85-like"/>
</dbReference>
<dbReference type="PROSITE" id="PS50802">
    <property type="entry name" value="OTU"/>
    <property type="match status" value="1"/>
</dbReference>
<dbReference type="EMBL" id="BCMY01000001">
    <property type="protein sequence ID" value="GAQ33354.1"/>
    <property type="molecule type" value="Genomic_DNA"/>
</dbReference>
<evidence type="ECO:0000313" key="3">
    <source>
        <dbReference type="EMBL" id="GAQ33354.1"/>
    </source>
</evidence>
<evidence type="ECO:0000259" key="2">
    <source>
        <dbReference type="PROSITE" id="PS50802"/>
    </source>
</evidence>
<dbReference type="VEuPathDB" id="FungiDB:ASPNIDRAFT2_1162176"/>
<dbReference type="VEuPathDB" id="FungiDB:M747DRAFT_306162"/>
<evidence type="ECO:0000313" key="4">
    <source>
        <dbReference type="Proteomes" id="UP000068243"/>
    </source>
</evidence>
<dbReference type="VEuPathDB" id="FungiDB:An01g02440"/>
<proteinExistence type="predicted"/>
<feature type="region of interest" description="Disordered" evidence="1">
    <location>
        <begin position="320"/>
        <end position="361"/>
    </location>
</feature>
<dbReference type="VEuPathDB" id="FungiDB:ATCC64974_21070"/>
<organism evidence="3 4">
    <name type="scientific">Aspergillus niger</name>
    <dbReference type="NCBI Taxonomy" id="5061"/>
    <lineage>
        <taxon>Eukaryota</taxon>
        <taxon>Fungi</taxon>
        <taxon>Dikarya</taxon>
        <taxon>Ascomycota</taxon>
        <taxon>Pezizomycotina</taxon>
        <taxon>Eurotiomycetes</taxon>
        <taxon>Eurotiomycetidae</taxon>
        <taxon>Eurotiales</taxon>
        <taxon>Aspergillaceae</taxon>
        <taxon>Aspergillus</taxon>
        <taxon>Aspergillus subgen. Circumdati</taxon>
    </lineage>
</organism>
<reference evidence="4" key="1">
    <citation type="journal article" date="2016" name="Genome Announc.">
        <title>Draft genome sequence of Aspergillus niger strain An76.</title>
        <authorList>
            <person name="Gong W."/>
            <person name="Cheng Z."/>
            <person name="Zhang H."/>
            <person name="Liu L."/>
            <person name="Gao P."/>
            <person name="Wang L."/>
        </authorList>
    </citation>
    <scope>NUCLEOTIDE SEQUENCE [LARGE SCALE GENOMIC DNA]</scope>
    <source>
        <strain evidence="4">An76</strain>
    </source>
</reference>
<sequence length="470" mass="51507">MADAPNGGRIVPIVTTARQHYSSSPTDEAMAKTSSQTSQKAKMPRNARNKNAEAETLEIPCLNALGLYALPTEGDGNCLYYALSDQTYGDFTHADEIRDRLADHISANKDYFMSFIAAAGGERRAPRRAAAAAARQSYCSSSSASPAPPSAKDKERSFDSKVAESRKKGVWGGAEEIQAFCQAFKKDVRVYTMYGIQNFRDVHAPEGEERDIIHIAFHDFHHYSSVRHNDGPHTGLPCIPTVGKEQEAEASAAEPTVVDMATPWKISAIQEGLGGKYDQGAIVEMLQQCRGNIDRAFMNLLGEDGNTSLADAPSSKAIMKSRLQASSRSSSPFSVGSKRSADESDADDNPQPAVRRTRTRESKRRILPDVMVGIEFRDDQNDLVSLRLRVSPDTVVPKPAVQPSTEQTEASSFESATDSPSLLPQDRKLRFRSKTVSSETSSIPNESNDERKPPRRSQRISRTRPAPRSA</sequence>
<dbReference type="OMA" id="IHIAFHD"/>
<accession>A0A100I276</accession>
<feature type="region of interest" description="Disordered" evidence="1">
    <location>
        <begin position="18"/>
        <end position="51"/>
    </location>
</feature>
<evidence type="ECO:0000256" key="1">
    <source>
        <dbReference type="SAM" id="MobiDB-lite"/>
    </source>
</evidence>
<protein>
    <submittedName>
        <fullName evidence="3">OTU-like cysteine protease</fullName>
    </submittedName>
</protein>
<keyword evidence="3" id="KW-0645">Protease</keyword>
<dbReference type="PANTHER" id="PTHR12419:SF7">
    <property type="entry name" value="OTU DOMAIN-CONTAINING PROTEIN 3"/>
    <property type="match status" value="1"/>
</dbReference>
<feature type="compositionally biased region" description="Polar residues" evidence="1">
    <location>
        <begin position="434"/>
        <end position="446"/>
    </location>
</feature>
<comment type="caution">
    <text evidence="3">The sequence shown here is derived from an EMBL/GenBank/DDBJ whole genome shotgun (WGS) entry which is preliminary data.</text>
</comment>